<dbReference type="InterPro" id="IPR010982">
    <property type="entry name" value="Lambda_DNA-bd_dom_sf"/>
</dbReference>
<evidence type="ECO:0000313" key="3">
    <source>
        <dbReference type="EMBL" id="TKG66959.1"/>
    </source>
</evidence>
<reference evidence="3 4" key="1">
    <citation type="journal article" date="2015" name="Antonie Van Leeuwenhoek">
        <title>Prauserella endophytica sp. nov., an endophytic actinobacterium isolated from Tamarix taklamakanensis.</title>
        <authorList>
            <person name="Liu J.M."/>
            <person name="Habden X."/>
            <person name="Guo L."/>
            <person name="Tuo L."/>
            <person name="Jiang Z.K."/>
            <person name="Liu S.W."/>
            <person name="Liu X.F."/>
            <person name="Chen L."/>
            <person name="Li R.F."/>
            <person name="Zhang Y.Q."/>
            <person name="Sun C.H."/>
        </authorList>
    </citation>
    <scope>NUCLEOTIDE SEQUENCE [LARGE SCALE GENOMIC DNA]</scope>
    <source>
        <strain evidence="3 4">CGMCC 4.7182</strain>
    </source>
</reference>
<evidence type="ECO:0000313" key="4">
    <source>
        <dbReference type="Proteomes" id="UP000309992"/>
    </source>
</evidence>
<comment type="caution">
    <text evidence="3">The sequence shown here is derived from an EMBL/GenBank/DDBJ whole genome shotgun (WGS) entry which is preliminary data.</text>
</comment>
<dbReference type="PROSITE" id="PS50943">
    <property type="entry name" value="HTH_CROC1"/>
    <property type="match status" value="1"/>
</dbReference>
<sequence length="137" mass="15024">MGDDQKFPAYLRSQLDRHRWSPADLSRASGLSASLISRWLHGETTPGVENARAVARAITRPLLEVLVAAGQLTPDEAGQKANHVDLSSLTDDDLLAEVRRRLHSADPAPTRADVVSDPGDFVEGPPRQQLRKTRRKG</sequence>
<protein>
    <submittedName>
        <fullName evidence="3">Helix-turn-helix transcriptional regulator</fullName>
    </submittedName>
</protein>
<keyword evidence="4" id="KW-1185">Reference proteome</keyword>
<organism evidence="3 4">
    <name type="scientific">Prauserella endophytica</name>
    <dbReference type="NCBI Taxonomy" id="1592324"/>
    <lineage>
        <taxon>Bacteria</taxon>
        <taxon>Bacillati</taxon>
        <taxon>Actinomycetota</taxon>
        <taxon>Actinomycetes</taxon>
        <taxon>Pseudonocardiales</taxon>
        <taxon>Pseudonocardiaceae</taxon>
        <taxon>Prauserella</taxon>
        <taxon>Prauserella coralliicola group</taxon>
    </lineage>
</organism>
<dbReference type="Proteomes" id="UP000309992">
    <property type="component" value="Unassembled WGS sequence"/>
</dbReference>
<dbReference type="EMBL" id="SWMS01000014">
    <property type="protein sequence ID" value="TKG66959.1"/>
    <property type="molecule type" value="Genomic_DNA"/>
</dbReference>
<evidence type="ECO:0000256" key="1">
    <source>
        <dbReference type="SAM" id="MobiDB-lite"/>
    </source>
</evidence>
<name>A0ABY2S0J4_9PSEU</name>
<feature type="region of interest" description="Disordered" evidence="1">
    <location>
        <begin position="102"/>
        <end position="137"/>
    </location>
</feature>
<gene>
    <name evidence="3" type="ORF">FCN18_23905</name>
</gene>
<proteinExistence type="predicted"/>
<dbReference type="SMART" id="SM00530">
    <property type="entry name" value="HTH_XRE"/>
    <property type="match status" value="1"/>
</dbReference>
<dbReference type="CDD" id="cd00093">
    <property type="entry name" value="HTH_XRE"/>
    <property type="match status" value="1"/>
</dbReference>
<dbReference type="InterPro" id="IPR001387">
    <property type="entry name" value="Cro/C1-type_HTH"/>
</dbReference>
<feature type="domain" description="HTH cro/C1-type" evidence="2">
    <location>
        <begin position="11"/>
        <end position="65"/>
    </location>
</feature>
<dbReference type="Gene3D" id="1.10.260.40">
    <property type="entry name" value="lambda repressor-like DNA-binding domains"/>
    <property type="match status" value="1"/>
</dbReference>
<evidence type="ECO:0000259" key="2">
    <source>
        <dbReference type="PROSITE" id="PS50943"/>
    </source>
</evidence>
<dbReference type="Pfam" id="PF01381">
    <property type="entry name" value="HTH_3"/>
    <property type="match status" value="1"/>
</dbReference>
<dbReference type="RefSeq" id="WP_112275510.1">
    <property type="nucleotide sequence ID" value="NZ_SWMS01000014.1"/>
</dbReference>
<accession>A0ABY2S0J4</accession>
<dbReference type="SUPFAM" id="SSF47413">
    <property type="entry name" value="lambda repressor-like DNA-binding domains"/>
    <property type="match status" value="1"/>
</dbReference>